<dbReference type="SMART" id="SM00220">
    <property type="entry name" value="S_TKc"/>
    <property type="match status" value="1"/>
</dbReference>
<feature type="region of interest" description="Disordered" evidence="7">
    <location>
        <begin position="1156"/>
        <end position="1186"/>
    </location>
</feature>
<evidence type="ECO:0000313" key="10">
    <source>
        <dbReference type="Proteomes" id="UP000220797"/>
    </source>
</evidence>
<dbReference type="VEuPathDB" id="PlasmoDB:PGAL8A_00010700"/>
<dbReference type="SUPFAM" id="SSF56112">
    <property type="entry name" value="Protein kinase-like (PK-like)"/>
    <property type="match status" value="1"/>
</dbReference>
<evidence type="ECO:0000256" key="7">
    <source>
        <dbReference type="SAM" id="MobiDB-lite"/>
    </source>
</evidence>
<feature type="region of interest" description="Disordered" evidence="7">
    <location>
        <begin position="523"/>
        <end position="548"/>
    </location>
</feature>
<evidence type="ECO:0000256" key="4">
    <source>
        <dbReference type="ARBA" id="ARBA00022777"/>
    </source>
</evidence>
<feature type="domain" description="Protein kinase" evidence="8">
    <location>
        <begin position="158"/>
        <end position="438"/>
    </location>
</feature>
<dbReference type="RefSeq" id="XP_028528151.1">
    <property type="nucleotide sequence ID" value="XM_028671505.1"/>
</dbReference>
<keyword evidence="6" id="KW-0175">Coiled coil</keyword>
<feature type="coiled-coil region" evidence="6">
    <location>
        <begin position="1256"/>
        <end position="1336"/>
    </location>
</feature>
<dbReference type="EC" id="2.7.11.1" evidence="9"/>
<dbReference type="InterPro" id="IPR011009">
    <property type="entry name" value="Kinase-like_dom_sf"/>
</dbReference>
<keyword evidence="10" id="KW-1185">Reference proteome</keyword>
<feature type="region of interest" description="Disordered" evidence="7">
    <location>
        <begin position="2871"/>
        <end position="2891"/>
    </location>
</feature>
<dbReference type="InterPro" id="IPR001245">
    <property type="entry name" value="Ser-Thr/Tyr_kinase_cat_dom"/>
</dbReference>
<dbReference type="InterPro" id="IPR000719">
    <property type="entry name" value="Prot_kinase_dom"/>
</dbReference>
<keyword evidence="5" id="KW-0067">ATP-binding</keyword>
<dbReference type="Proteomes" id="UP000220797">
    <property type="component" value="Unassembled WGS sequence"/>
</dbReference>
<evidence type="ECO:0000256" key="1">
    <source>
        <dbReference type="ARBA" id="ARBA00022527"/>
    </source>
</evidence>
<dbReference type="PROSITE" id="PS50011">
    <property type="entry name" value="PROTEIN_KINASE_DOM"/>
    <property type="match status" value="1"/>
</dbReference>
<dbReference type="GO" id="GO:0005634">
    <property type="term" value="C:nucleus"/>
    <property type="evidence" value="ECO:0007669"/>
    <property type="project" value="TreeGrafter"/>
</dbReference>
<dbReference type="PANTHER" id="PTHR24345">
    <property type="entry name" value="SERINE/THREONINE-PROTEIN KINASE PLK"/>
    <property type="match status" value="1"/>
</dbReference>
<keyword evidence="2 9" id="KW-0808">Transferase</keyword>
<protein>
    <submittedName>
        <fullName evidence="9">Protein kinase, putative</fullName>
        <ecNumber evidence="9">2.7.11.1</ecNumber>
    </submittedName>
</protein>
<comment type="caution">
    <text evidence="9">The sequence shown here is derived from an EMBL/GenBank/DDBJ whole genome shotgun (WGS) entry which is preliminary data.</text>
</comment>
<proteinExistence type="predicted"/>
<evidence type="ECO:0000256" key="6">
    <source>
        <dbReference type="SAM" id="Coils"/>
    </source>
</evidence>
<gene>
    <name evidence="9" type="ORF">PGAL8A_00010700</name>
</gene>
<dbReference type="GeneID" id="39728629"/>
<accession>A0A1J1GSE1</accession>
<feature type="compositionally biased region" description="Low complexity" evidence="7">
    <location>
        <begin position="532"/>
        <end position="546"/>
    </location>
</feature>
<evidence type="ECO:0000256" key="5">
    <source>
        <dbReference type="ARBA" id="ARBA00022840"/>
    </source>
</evidence>
<evidence type="ECO:0000259" key="8">
    <source>
        <dbReference type="PROSITE" id="PS50011"/>
    </source>
</evidence>
<dbReference type="GO" id="GO:0004674">
    <property type="term" value="F:protein serine/threonine kinase activity"/>
    <property type="evidence" value="ECO:0007669"/>
    <property type="project" value="UniProtKB-KW"/>
</dbReference>
<organism evidence="9 10">
    <name type="scientific">Plasmodium gallinaceum</name>
    <dbReference type="NCBI Taxonomy" id="5849"/>
    <lineage>
        <taxon>Eukaryota</taxon>
        <taxon>Sar</taxon>
        <taxon>Alveolata</taxon>
        <taxon>Apicomplexa</taxon>
        <taxon>Aconoidasida</taxon>
        <taxon>Haemosporida</taxon>
        <taxon>Plasmodiidae</taxon>
        <taxon>Plasmodium</taxon>
        <taxon>Plasmodium (Haemamoeba)</taxon>
    </lineage>
</organism>
<keyword evidence="3" id="KW-0547">Nucleotide-binding</keyword>
<evidence type="ECO:0000313" key="9">
    <source>
        <dbReference type="EMBL" id="CRG95340.1"/>
    </source>
</evidence>
<dbReference type="GO" id="GO:0005524">
    <property type="term" value="F:ATP binding"/>
    <property type="evidence" value="ECO:0007669"/>
    <property type="project" value="UniProtKB-KW"/>
</dbReference>
<name>A0A1J1GSE1_PLAGA</name>
<keyword evidence="1" id="KW-0723">Serine/threonine-protein kinase</keyword>
<dbReference type="Gene3D" id="1.10.510.10">
    <property type="entry name" value="Transferase(Phosphotransferase) domain 1"/>
    <property type="match status" value="1"/>
</dbReference>
<sequence>MQIKTKFNKILKKNSDKFYNCINIDNDLIQNIHNIYKKKCEMDRETLNLSYLNELCDINSSNLNKMCDINDICVSLKLKLKIKNNNELDNKNYSIYFDINPGGIMSKNQKKIYYQYKHTTEKNDEYFENFPREEKMKYFSSLSYKLAGKIIQYKQSKYKLVNLLQSAIYGSVYLSEVIEDSDKNLVNCQKAIKILSKHLIEMTKDKVQEDPLSEYYYRDTMSGHSNILSCDHIFDDNSYIYMVMPFALHGDLFEVMKNRNRAFSEEEGRYLFYQILLAIKFLHSKKMALRDISLENVLLFENEKNGLIYPVLNDPGQAIYFNVNNKNEVILEEYKKIFGKIFRPPEIYEKCKYDPTKVDIFCAGYILYFCLTKHELFRCALNKDIYWNLLKNKKYEELLKDKKGLHLSEEVLDLIFHCLEPNFKKRYNINEALNHSWFKGKFFPIYNFNLYLNDDMSYKYNSSDLFKLSLEIQEYAKKNNMKIDENSTIQFFIYEHIFISPNKNMEKQNKYINSLKYSHINNKRENGEDNNSESILTSNNNNNRSNKTTVISINNNRCSMITTNKSEDTLYINNHINNDFITNNSDNNNDDYVVHINNNDIHYKKLYKNNMDLNQTSKIKILNNHKKNIYKLIELKKKKKKLFSSSKSINFSNKNCSCNKESVRISQKSEENILTRKKRNIFITPRKNYENTTLSLLLENQLKRKNQLNKNVKSEKNIISLVKQHFKENINTTNNYDNTKYNDKYNTNKYTLLNELKETKKNPSKDTNQEIFLNKRNMVKKKNELFEENQKYNIIHNYKNTKKNNNFDNTSYRDEINNSETEDNTYIKSVSHAKNNDKNNILSNIQNEIIKYDPFELHKKKFVQMNDTSKNIVKENKLSKLLNDNIFNNQKKKDTKYFSFLLNGEKYIKNILSSKIISSPNDKNSKEETHNNIFDTNNIKEIETFNYENNNYLEKITKNDNLNISFKQNNREIYNEVLYEGKENELNEKKKSKINNLMLHNKNPIDNIILHNTLSEKVDNKKEENKISKNDDLNNYSLHYLETKNKFKHSMLINNKINSCKESIILEEKKKEKEDNKLFFQELKIKNKNMDLKNSDSLIDEKNSYIITKDDIDLLGEVETNSCTKKSSIEHILKNKFLDTSKNMIIESKKKSQVELKEKKLSKNSHSKLENSRYKSKDNLENEEIKSNDDLEYEEIKSKDNLENEEIKSNDDLEYEEIKSKDNLEYEEIKSKDNLEYEEIKSKDYLDFELENELEFEFENELENELENVIKNEENNLECESETDFNGELNNLINELNDKLIDEIENSYNQQETESKETLENKLKDEHKKILENELKKKPKDELQNDSLNVMKNGLGFSFKNSISDKYDKMLIHKEKLYIDKKKLNMINDDDFFFSKSRNKLCTMSNEKKRNLSSKIQIKAKSINKTKRGNYSFNSDRKNKIVTSDKFLFNTKKYIYNNNLKNDNYENISTKVIPKKNYSSLINLNKLESDNYNKRNENNVNEMPIIINEYKNKKSYQKIKLQTNEINKKNILGRHTISESPLICINKKNNNITNELESINRTNKIIDNIKGDKMSLIHNFRNTVGVSHLIKKGDISKIKDLKIPQNPSIHLIKENYNKKGFLKDNILKDNTKNRRSILNISNKTNLKNVNLKIKKNKSVINKILVEEKTSNCKEKLNLENNKNISNKKNIEQICKKNFNVDINLKSIKKRKRIIEIQQAKISNELLDFPLEEIKESNFEKLKSSKNRYSVNGDNKLTREDLDKNNNENIKNKITINLNDNTNKMNDGKNVNVNEFNDISSYDCDIIMNNKNKNETFHEKKILNFESRNNINEMNNIKENNLKYSDKWDFSKYTKKGIQSNKANYKTSKVLLKPIKNRQTIVYPNITPNNATKKDPLLIKRNSNVHYESTHKIKNIKKVIDEKTKNDNKLNLSNKSILENFLNEMNEIFEKKNKEKKLNPINDNKDIKNKKENNKIIEIQKIIEISHLRKTDTSMNIKNSSNKKGKINRTTQMLNQIYLKKNENNKSKSSLLKNGIKNKEDKIKKNISLGETSNLLQTKIENKKSNLELFDKNFNDLKKRKTYTTYFKKDIKNRINNTEKRINSDYNKTKEEIINENEKKNNNFNKKKEENASSNFEEKNFFLKNTVEIDKDAINEKNNLENFSDFLNETTSKKENFLNHFNNSINGHSGDHIERNEINKNDNNNNNIYYKNNENNIVNNNKNYEICSIKNDEVNKNDKENNTQNNEINKNKKNSISNIISNGNYNFYANKKNLQGDYKVYNDSDDLKVKNKSKHIKLLSQSKVEINNSLYEYLSVKEKNKIIKGRNTFNISSTELNKNNMSTYFKNDKINFNYVNTNNSSENPYYNHLKELKSFNNNLKKNLYLNKLKVSNQNKLSKLKSFLNYNKIENNKIFLNNMQTNFMKNNNENDKLLVKPNLFLLNDKTNYNKLGNIINKISDTGKLQHKIKTREYSENLTPLNISNLKNYNTNDIYENKDNKNNSINNYLIKIEEKKNHNNNNNNGRINNNIYNRNSELYLRNGINLNVENFIFNKNRKTSKSVKIDKSYFNLINKNVSCVKDINNKHIHQYLKNKLQNNDTSNEQFQINNKTNSISKNNEIILEKNSKDIHSNNIYLKSNTNNAKVKPLLYKSLKKEDLPYSQSTINKVNSCMNFKETKNDIVSENQKQTNIQHIFNEENKKYNNYINNTINLNPTRLSLNLNKIPYMNNQVESSKNNFFTGFQEKKNIKISQNRKKQIVVDLNNKINVCENVKRNINEDENKEVHIKNKYNEMINIKKNEIKTENINTYNNDLLYKNKPLYIDKKNEDLLSKSVRLINNLQIKKENKKNDNIYYHSQNKNDINKIDINKKYNNKNNEDNIESKSNLLQNGNDRKNNTIVNIKQPFYLNKILNIKEYMRNSVLYHTSNKNSCINQKENCQKISNKNNNFVNLLNNHILSSKLSSILFSKNNDNINKTT</sequence>
<evidence type="ECO:0000256" key="2">
    <source>
        <dbReference type="ARBA" id="ARBA00022679"/>
    </source>
</evidence>
<dbReference type="PANTHER" id="PTHR24345:SF91">
    <property type="entry name" value="SERINE_THREONINE-PROTEIN KINASE PLK4"/>
    <property type="match status" value="1"/>
</dbReference>
<feature type="coiled-coil region" evidence="6">
    <location>
        <begin position="2059"/>
        <end position="2129"/>
    </location>
</feature>
<reference evidence="9" key="1">
    <citation type="submission" date="2015-04" db="EMBL/GenBank/DDBJ databases">
        <authorList>
            <consortium name="Pathogen Informatics"/>
        </authorList>
    </citation>
    <scope>NUCLEOTIDE SEQUENCE [LARGE SCALE GENOMIC DNA]</scope>
    <source>
        <strain evidence="9">8A</strain>
    </source>
</reference>
<dbReference type="OrthoDB" id="10252171at2759"/>
<dbReference type="Pfam" id="PF07714">
    <property type="entry name" value="PK_Tyr_Ser-Thr"/>
    <property type="match status" value="1"/>
</dbReference>
<dbReference type="EMBL" id="CVMV01000033">
    <property type="protein sequence ID" value="CRG95340.1"/>
    <property type="molecule type" value="Genomic_DNA"/>
</dbReference>
<keyword evidence="4 9" id="KW-0418">Kinase</keyword>
<evidence type="ECO:0000256" key="3">
    <source>
        <dbReference type="ARBA" id="ARBA00022741"/>
    </source>
</evidence>